<evidence type="ECO:0000256" key="1">
    <source>
        <dbReference type="SAM" id="MobiDB-lite"/>
    </source>
</evidence>
<comment type="caution">
    <text evidence="2">The sequence shown here is derived from an EMBL/GenBank/DDBJ whole genome shotgun (WGS) entry which is preliminary data.</text>
</comment>
<keyword evidence="3" id="KW-1185">Reference proteome</keyword>
<accession>A0A9W7DUZ2</accession>
<organism evidence="2 3">
    <name type="scientific">Triparma laevis f. longispina</name>
    <dbReference type="NCBI Taxonomy" id="1714387"/>
    <lineage>
        <taxon>Eukaryota</taxon>
        <taxon>Sar</taxon>
        <taxon>Stramenopiles</taxon>
        <taxon>Ochrophyta</taxon>
        <taxon>Bolidophyceae</taxon>
        <taxon>Parmales</taxon>
        <taxon>Triparmaceae</taxon>
        <taxon>Triparma</taxon>
    </lineage>
</organism>
<gene>
    <name evidence="2" type="ORF">TrLO_g15806</name>
</gene>
<proteinExistence type="predicted"/>
<evidence type="ECO:0000313" key="3">
    <source>
        <dbReference type="Proteomes" id="UP001165122"/>
    </source>
</evidence>
<feature type="region of interest" description="Disordered" evidence="1">
    <location>
        <begin position="146"/>
        <end position="172"/>
    </location>
</feature>
<dbReference type="AlphaFoldDB" id="A0A9W7DUZ2"/>
<dbReference type="OrthoDB" id="341976at2759"/>
<evidence type="ECO:0000313" key="2">
    <source>
        <dbReference type="EMBL" id="GMH55922.1"/>
    </source>
</evidence>
<dbReference type="Proteomes" id="UP001165122">
    <property type="component" value="Unassembled WGS sequence"/>
</dbReference>
<name>A0A9W7DUZ2_9STRA</name>
<protein>
    <submittedName>
        <fullName evidence="2">Uncharacterized protein</fullName>
    </submittedName>
</protein>
<reference evidence="3" key="1">
    <citation type="journal article" date="2023" name="Commun. Biol.">
        <title>Genome analysis of Parmales, the sister group of diatoms, reveals the evolutionary specialization of diatoms from phago-mixotrophs to photoautotrophs.</title>
        <authorList>
            <person name="Ban H."/>
            <person name="Sato S."/>
            <person name="Yoshikawa S."/>
            <person name="Yamada K."/>
            <person name="Nakamura Y."/>
            <person name="Ichinomiya M."/>
            <person name="Sato N."/>
            <person name="Blanc-Mathieu R."/>
            <person name="Endo H."/>
            <person name="Kuwata A."/>
            <person name="Ogata H."/>
        </authorList>
    </citation>
    <scope>NUCLEOTIDE SEQUENCE [LARGE SCALE GENOMIC DNA]</scope>
    <source>
        <strain evidence="3">NIES 3700</strain>
    </source>
</reference>
<feature type="compositionally biased region" description="Basic and acidic residues" evidence="1">
    <location>
        <begin position="156"/>
        <end position="172"/>
    </location>
</feature>
<sequence>MSSDLSPPTAPHGKPTPDMCCLCSYEDITTEDGNYCEYLTVPSNTWSPCLFETSMVTHLLSTQFQTYMDRVKKTDCQAELRRLLAAGPPVYISDKTALPVPEGDTHVERLWFASDDKERSARLAGSVVGKDREEVIEELRRFVVVEGKEEGDDEEGKGGEEKGEEEKGEGKE</sequence>
<dbReference type="EMBL" id="BRXW01000449">
    <property type="protein sequence ID" value="GMH55922.1"/>
    <property type="molecule type" value="Genomic_DNA"/>
</dbReference>